<reference evidence="1 2" key="1">
    <citation type="journal article" date="2014" name="FEMS Microbiol. Lett.">
        <title>Genome sequencing analysis reveals virulence-related gene content of Ochrobactrum intermedium strain 229E, a urease-positive strain isolated from the human gastric niche.</title>
        <authorList>
            <person name="Kulkarni G.J."/>
            <person name="Shetty S."/>
            <person name="Dharne M.S."/>
            <person name="Shouche Y.S."/>
        </authorList>
    </citation>
    <scope>NUCLEOTIDE SEQUENCE [LARGE SCALE GENOMIC DNA]</scope>
    <source>
        <strain evidence="1 2">229E</strain>
    </source>
</reference>
<dbReference type="EMBL" id="ASXJ01000010">
    <property type="protein sequence ID" value="ERM03524.1"/>
    <property type="molecule type" value="Genomic_DNA"/>
</dbReference>
<proteinExistence type="predicted"/>
<dbReference type="AlphaFoldDB" id="U4VGX1"/>
<organism evidence="1 2">
    <name type="scientific">Brucella intermedia 229E</name>
    <dbReference type="NCBI Taxonomy" id="1337887"/>
    <lineage>
        <taxon>Bacteria</taxon>
        <taxon>Pseudomonadati</taxon>
        <taxon>Pseudomonadota</taxon>
        <taxon>Alphaproteobacteria</taxon>
        <taxon>Hyphomicrobiales</taxon>
        <taxon>Brucellaceae</taxon>
        <taxon>Brucella/Ochrobactrum group</taxon>
        <taxon>Brucella</taxon>
    </lineage>
</organism>
<evidence type="ECO:0000313" key="2">
    <source>
        <dbReference type="Proteomes" id="UP000016842"/>
    </source>
</evidence>
<comment type="caution">
    <text evidence="1">The sequence shown here is derived from an EMBL/GenBank/DDBJ whole genome shotgun (WGS) entry which is preliminary data.</text>
</comment>
<accession>U4VGX1</accession>
<evidence type="ECO:0000313" key="1">
    <source>
        <dbReference type="EMBL" id="ERM03524.1"/>
    </source>
</evidence>
<gene>
    <name evidence="1" type="ORF">Q644_01285</name>
</gene>
<sequence length="47" mass="5244">MAIYFEPGIRSGTSSIARWQAIQAITVPGDPVILDLKQPSFHSIFQR</sequence>
<protein>
    <submittedName>
        <fullName evidence="1">Uncharacterized protein</fullName>
    </submittedName>
</protein>
<name>U4VGX1_9HYPH</name>
<dbReference type="Proteomes" id="UP000016842">
    <property type="component" value="Unassembled WGS sequence"/>
</dbReference>